<feature type="domain" description="NADH:ubiquinone oxidoreductase 30kDa subunit" evidence="5">
    <location>
        <begin position="62"/>
        <end position="181"/>
    </location>
</feature>
<evidence type="ECO:0000313" key="6">
    <source>
        <dbReference type="EMBL" id="UTJ06412.1"/>
    </source>
</evidence>
<proteinExistence type="inferred from homology"/>
<evidence type="ECO:0000259" key="5">
    <source>
        <dbReference type="Pfam" id="PF00329"/>
    </source>
</evidence>
<evidence type="ECO:0000256" key="3">
    <source>
        <dbReference type="RuleBase" id="RU003456"/>
    </source>
</evidence>
<dbReference type="InterPro" id="IPR020396">
    <property type="entry name" value="NADH_UbQ_OxRdtase_CS"/>
</dbReference>
<evidence type="ECO:0000313" key="7">
    <source>
        <dbReference type="Proteomes" id="UP001060012"/>
    </source>
</evidence>
<dbReference type="PANTHER" id="PTHR10884:SF14">
    <property type="entry name" value="NADH DEHYDROGENASE [UBIQUINONE] IRON-SULFUR PROTEIN 3, MITOCHONDRIAL"/>
    <property type="match status" value="1"/>
</dbReference>
<comment type="similarity">
    <text evidence="1 3">Belongs to the complex I 30 kDa subunit family.</text>
</comment>
<dbReference type="InterPro" id="IPR010218">
    <property type="entry name" value="NADH_DH_suC"/>
</dbReference>
<evidence type="ECO:0000256" key="4">
    <source>
        <dbReference type="RuleBase" id="RU003582"/>
    </source>
</evidence>
<keyword evidence="3" id="KW-1278">Translocase</keyword>
<dbReference type="EMBL" id="CP100595">
    <property type="protein sequence ID" value="UTJ06412.1"/>
    <property type="molecule type" value="Genomic_DNA"/>
</dbReference>
<dbReference type="InterPro" id="IPR037232">
    <property type="entry name" value="NADH_quin_OxRdtase_su_C/D-like"/>
</dbReference>
<reference evidence="6" key="1">
    <citation type="submission" date="2022-07" db="EMBL/GenBank/DDBJ databases">
        <title>Arcobacter roscoffensis sp. nov., a marine bacterium isolated from coastal seawater collected from Roscoff, France.</title>
        <authorList>
            <person name="Pascual J."/>
            <person name="Lepeaux C."/>
            <person name="Methner A."/>
            <person name="Overmann J."/>
        </authorList>
    </citation>
    <scope>NUCLEOTIDE SEQUENCE</scope>
    <source>
        <strain evidence="6">ARW1-2F2</strain>
    </source>
</reference>
<dbReference type="NCBIfam" id="TIGR01961">
    <property type="entry name" value="NuoC_fam"/>
    <property type="match status" value="1"/>
</dbReference>
<dbReference type="RefSeq" id="WP_254576591.1">
    <property type="nucleotide sequence ID" value="NZ_CP100595.1"/>
</dbReference>
<dbReference type="Gene3D" id="3.30.460.80">
    <property type="entry name" value="NADH:ubiquinone oxidoreductase, 30kDa subunit"/>
    <property type="match status" value="1"/>
</dbReference>
<sequence length="267" mass="31589">MRQYKPKDDVQRKSYFSDRFYVTPSLPRLDTNEDEQFAKDYETFASKIDVKEAYIEHTHLVIHIDKNSIVDAMTLLKDELEYDMLMELSAIDYLAKRDGYELFYEMLSLSKHKRLRIKCFLGKDDAIESVTSLFKSANWSEREMYDMLGVKVVNHPNMKRIIMPDDWYDHPLRKTYPLQGDEAASWYEVDKIFGKEARDIIGPEQRDPAAIDRYDTTRFARLGHEVPFDTDISQFEPETSINYQEDNATPIMKKLKPEESVVLKRRR</sequence>
<dbReference type="NCBIfam" id="NF006304">
    <property type="entry name" value="PRK08491.1"/>
    <property type="match status" value="1"/>
</dbReference>
<dbReference type="SUPFAM" id="SSF143243">
    <property type="entry name" value="Nqo5-like"/>
    <property type="match status" value="1"/>
</dbReference>
<comment type="catalytic activity">
    <reaction evidence="4">
        <text>a quinone + NADH + 5 H(+)(in) = a quinol + NAD(+) + 4 H(+)(out)</text>
        <dbReference type="Rhea" id="RHEA:57888"/>
        <dbReference type="ChEBI" id="CHEBI:15378"/>
        <dbReference type="ChEBI" id="CHEBI:24646"/>
        <dbReference type="ChEBI" id="CHEBI:57540"/>
        <dbReference type="ChEBI" id="CHEBI:57945"/>
        <dbReference type="ChEBI" id="CHEBI:132124"/>
    </reaction>
</comment>
<comment type="function">
    <text evidence="4">NDH-1 shuttles electrons from NADH, via FMN and iron-sulfur (Fe-S) centers, to quinones in the respiratory chain.</text>
</comment>
<keyword evidence="7" id="KW-1185">Reference proteome</keyword>
<dbReference type="Pfam" id="PF00329">
    <property type="entry name" value="Complex1_30kDa"/>
    <property type="match status" value="1"/>
</dbReference>
<dbReference type="PROSITE" id="PS00542">
    <property type="entry name" value="COMPLEX1_30K"/>
    <property type="match status" value="1"/>
</dbReference>
<evidence type="ECO:0000256" key="1">
    <source>
        <dbReference type="ARBA" id="ARBA00007569"/>
    </source>
</evidence>
<organism evidence="6 7">
    <name type="scientific">Arcobacter roscoffensis</name>
    <dbReference type="NCBI Taxonomy" id="2961520"/>
    <lineage>
        <taxon>Bacteria</taxon>
        <taxon>Pseudomonadati</taxon>
        <taxon>Campylobacterota</taxon>
        <taxon>Epsilonproteobacteria</taxon>
        <taxon>Campylobacterales</taxon>
        <taxon>Arcobacteraceae</taxon>
        <taxon>Arcobacter</taxon>
    </lineage>
</organism>
<dbReference type="Proteomes" id="UP001060012">
    <property type="component" value="Chromosome"/>
</dbReference>
<gene>
    <name evidence="6" type="ORF">NJU99_14335</name>
</gene>
<keyword evidence="2 3" id="KW-0813">Transport</keyword>
<accession>A0ABY5E3G3</accession>
<name>A0ABY5E3G3_9BACT</name>
<evidence type="ECO:0000256" key="2">
    <source>
        <dbReference type="ARBA" id="ARBA00022448"/>
    </source>
</evidence>
<keyword evidence="4" id="KW-0874">Quinone</keyword>
<protein>
    <recommendedName>
        <fullName evidence="4">NADH-quinone oxidoreductase</fullName>
        <ecNumber evidence="4">7.1.1.-</ecNumber>
    </recommendedName>
</protein>
<keyword evidence="3" id="KW-0520">NAD</keyword>
<dbReference type="GO" id="GO:0016491">
    <property type="term" value="F:oxidoreductase activity"/>
    <property type="evidence" value="ECO:0007669"/>
    <property type="project" value="UniProtKB-KW"/>
</dbReference>
<keyword evidence="6" id="KW-0560">Oxidoreductase</keyword>
<dbReference type="InterPro" id="IPR001268">
    <property type="entry name" value="NADH_UbQ_OxRdtase_30kDa_su"/>
</dbReference>
<dbReference type="PANTHER" id="PTHR10884">
    <property type="entry name" value="NADH DEHYDROGENASE UBIQUINONE IRON-SULFUR PROTEIN 3"/>
    <property type="match status" value="1"/>
</dbReference>
<dbReference type="EC" id="7.1.1.-" evidence="4"/>